<evidence type="ECO:0000313" key="12">
    <source>
        <dbReference type="Proteomes" id="UP000317835"/>
    </source>
</evidence>
<feature type="domain" description="Elongation factor P C-terminal" evidence="9">
    <location>
        <begin position="141"/>
        <end position="196"/>
    </location>
</feature>
<name>A0A518GVR3_9BACT</name>
<dbReference type="NCBIfam" id="TIGR00038">
    <property type="entry name" value="efp"/>
    <property type="match status" value="1"/>
</dbReference>
<keyword evidence="12" id="KW-1185">Reference proteome</keyword>
<dbReference type="PIRSF" id="PIRSF005901">
    <property type="entry name" value="EF-P"/>
    <property type="match status" value="1"/>
</dbReference>
<dbReference type="SMART" id="SM01185">
    <property type="entry name" value="EFP"/>
    <property type="match status" value="1"/>
</dbReference>
<evidence type="ECO:0000256" key="3">
    <source>
        <dbReference type="ARBA" id="ARBA00009479"/>
    </source>
</evidence>
<dbReference type="UniPathway" id="UPA00345"/>
<dbReference type="InterPro" id="IPR011897">
    <property type="entry name" value="Transl_elong_p-like_YeiP"/>
</dbReference>
<dbReference type="FunFam" id="2.40.50.140:FF:000009">
    <property type="entry name" value="Elongation factor P"/>
    <property type="match status" value="1"/>
</dbReference>
<dbReference type="HAMAP" id="MF_00141">
    <property type="entry name" value="EF_P"/>
    <property type="match status" value="1"/>
</dbReference>
<dbReference type="GO" id="GO:0005829">
    <property type="term" value="C:cytosol"/>
    <property type="evidence" value="ECO:0007669"/>
    <property type="project" value="UniProtKB-ARBA"/>
</dbReference>
<evidence type="ECO:0000256" key="6">
    <source>
        <dbReference type="ARBA" id="ARBA00022917"/>
    </source>
</evidence>
<dbReference type="InterPro" id="IPR008991">
    <property type="entry name" value="Translation_prot_SH3-like_sf"/>
</dbReference>
<dbReference type="InterPro" id="IPR001059">
    <property type="entry name" value="Transl_elong_P/YeiP_cen"/>
</dbReference>
<evidence type="ECO:0000256" key="2">
    <source>
        <dbReference type="ARBA" id="ARBA00004815"/>
    </source>
</evidence>
<dbReference type="Proteomes" id="UP000317835">
    <property type="component" value="Chromosome"/>
</dbReference>
<dbReference type="NCBIfam" id="NF001810">
    <property type="entry name" value="PRK00529.1"/>
    <property type="match status" value="1"/>
</dbReference>
<dbReference type="InterPro" id="IPR020599">
    <property type="entry name" value="Transl_elong_fac_P/YeiP"/>
</dbReference>
<accession>A0A518GVR3</accession>
<dbReference type="SUPFAM" id="SSF50104">
    <property type="entry name" value="Translation proteins SH3-like domain"/>
    <property type="match status" value="1"/>
</dbReference>
<evidence type="ECO:0000313" key="11">
    <source>
        <dbReference type="EMBL" id="QDV32684.1"/>
    </source>
</evidence>
<dbReference type="PROSITE" id="PS01275">
    <property type="entry name" value="EFP"/>
    <property type="match status" value="1"/>
</dbReference>
<protein>
    <recommendedName>
        <fullName evidence="7">Elongation factor P-like protein</fullName>
    </recommendedName>
</protein>
<comment type="subcellular location">
    <subcellularLocation>
        <location evidence="1">Cytoplasm</location>
    </subcellularLocation>
</comment>
<dbReference type="EMBL" id="CP036426">
    <property type="protein sequence ID" value="QDV32684.1"/>
    <property type="molecule type" value="Genomic_DNA"/>
</dbReference>
<dbReference type="InterPro" id="IPR011768">
    <property type="entry name" value="Transl_elongation_fac_P"/>
</dbReference>
<dbReference type="SMART" id="SM00841">
    <property type="entry name" value="Elong-fact-P_C"/>
    <property type="match status" value="1"/>
</dbReference>
<keyword evidence="4" id="KW-0963">Cytoplasm</keyword>
<dbReference type="InterPro" id="IPR014722">
    <property type="entry name" value="Rib_uL2_dom2"/>
</dbReference>
<dbReference type="HAMAP" id="MF_00646">
    <property type="entry name" value="EFP"/>
    <property type="match status" value="1"/>
</dbReference>
<evidence type="ECO:0000259" key="10">
    <source>
        <dbReference type="SMART" id="SM01185"/>
    </source>
</evidence>
<dbReference type="KEGG" id="tpla:ElP_05190"/>
<dbReference type="InterPro" id="IPR013852">
    <property type="entry name" value="Transl_elong_P/YeiP_CS"/>
</dbReference>
<organism evidence="11 12">
    <name type="scientific">Tautonia plasticadhaerens</name>
    <dbReference type="NCBI Taxonomy" id="2527974"/>
    <lineage>
        <taxon>Bacteria</taxon>
        <taxon>Pseudomonadati</taxon>
        <taxon>Planctomycetota</taxon>
        <taxon>Planctomycetia</taxon>
        <taxon>Isosphaerales</taxon>
        <taxon>Isosphaeraceae</taxon>
        <taxon>Tautonia</taxon>
    </lineage>
</organism>
<dbReference type="Gene3D" id="2.40.50.140">
    <property type="entry name" value="Nucleic acid-binding proteins"/>
    <property type="match status" value="2"/>
</dbReference>
<evidence type="ECO:0000256" key="1">
    <source>
        <dbReference type="ARBA" id="ARBA00004496"/>
    </source>
</evidence>
<dbReference type="Gene3D" id="2.30.30.30">
    <property type="match status" value="1"/>
</dbReference>
<feature type="domain" description="Translation elongation factor P/YeiP central" evidence="10">
    <location>
        <begin position="78"/>
        <end position="133"/>
    </location>
</feature>
<comment type="pathway">
    <text evidence="2">Protein biosynthesis; polypeptide chain elongation.</text>
</comment>
<dbReference type="CDD" id="cd05794">
    <property type="entry name" value="S1_EF-P_repeat_2"/>
    <property type="match status" value="1"/>
</dbReference>
<dbReference type="CDD" id="cd04470">
    <property type="entry name" value="S1_EF-P_repeat_1"/>
    <property type="match status" value="1"/>
</dbReference>
<comment type="similarity">
    <text evidence="3 7 8">Belongs to the elongation factor P family.</text>
</comment>
<dbReference type="FunFam" id="2.40.50.140:FF:000004">
    <property type="entry name" value="Elongation factor P"/>
    <property type="match status" value="1"/>
</dbReference>
<evidence type="ECO:0000256" key="4">
    <source>
        <dbReference type="ARBA" id="ARBA00022490"/>
    </source>
</evidence>
<dbReference type="Pfam" id="PF08207">
    <property type="entry name" value="EFP_N"/>
    <property type="match status" value="1"/>
</dbReference>
<sequence>MGRGRSVAAVIPAKDFKKRMVVEIDGLPHLIEQIVVQTPSARGAATLYKIKARNLKTRQRVDKTFKGTDSLAESSFERREIQFLYRDDEQFHFMDSRSFEQFSLPAESLEDQSPFMTENMEGVEALVVDEQPIGIEIPDVVELPVVDTSPGVRGNSATGRTKPATLSTGHVVQVPEHLDQGTTVRVDTRTGEYLGRGG</sequence>
<evidence type="ECO:0000256" key="8">
    <source>
        <dbReference type="RuleBase" id="RU004389"/>
    </source>
</evidence>
<dbReference type="Pfam" id="PF09285">
    <property type="entry name" value="Elong-fact-P_C"/>
    <property type="match status" value="1"/>
</dbReference>
<evidence type="ECO:0000256" key="7">
    <source>
        <dbReference type="HAMAP-Rule" id="MF_00646"/>
    </source>
</evidence>
<dbReference type="InterPro" id="IPR013185">
    <property type="entry name" value="Transl_elong_KOW-like"/>
</dbReference>
<gene>
    <name evidence="11" type="primary">yeiP</name>
    <name evidence="11" type="ORF">ElP_05190</name>
</gene>
<keyword evidence="6" id="KW-0648">Protein biosynthesis</keyword>
<proteinExistence type="inferred from homology"/>
<dbReference type="InterPro" id="IPR012340">
    <property type="entry name" value="NA-bd_OB-fold"/>
</dbReference>
<dbReference type="SUPFAM" id="SSF50249">
    <property type="entry name" value="Nucleic acid-binding proteins"/>
    <property type="match status" value="2"/>
</dbReference>
<dbReference type="GO" id="GO:0043043">
    <property type="term" value="P:peptide biosynthetic process"/>
    <property type="evidence" value="ECO:0007669"/>
    <property type="project" value="InterPro"/>
</dbReference>
<dbReference type="AlphaFoldDB" id="A0A518GVR3"/>
<evidence type="ECO:0000259" key="9">
    <source>
        <dbReference type="SMART" id="SM00841"/>
    </source>
</evidence>
<dbReference type="GO" id="GO:0003746">
    <property type="term" value="F:translation elongation factor activity"/>
    <property type="evidence" value="ECO:0007669"/>
    <property type="project" value="UniProtKB-UniRule"/>
</dbReference>
<keyword evidence="5 11" id="KW-0251">Elongation factor</keyword>
<dbReference type="Pfam" id="PF01132">
    <property type="entry name" value="EFP"/>
    <property type="match status" value="1"/>
</dbReference>
<evidence type="ECO:0000256" key="5">
    <source>
        <dbReference type="ARBA" id="ARBA00022768"/>
    </source>
</evidence>
<dbReference type="InterPro" id="IPR015365">
    <property type="entry name" value="Elong-fact-P_C"/>
</dbReference>
<dbReference type="PANTHER" id="PTHR30053">
    <property type="entry name" value="ELONGATION FACTOR P"/>
    <property type="match status" value="1"/>
</dbReference>
<dbReference type="PANTHER" id="PTHR30053:SF14">
    <property type="entry name" value="TRANSLATION ELONGATION FACTOR KOW-LIKE DOMAIN-CONTAINING PROTEIN"/>
    <property type="match status" value="1"/>
</dbReference>
<reference evidence="11 12" key="1">
    <citation type="submission" date="2019-02" db="EMBL/GenBank/DDBJ databases">
        <title>Deep-cultivation of Planctomycetes and their phenomic and genomic characterization uncovers novel biology.</title>
        <authorList>
            <person name="Wiegand S."/>
            <person name="Jogler M."/>
            <person name="Boedeker C."/>
            <person name="Pinto D."/>
            <person name="Vollmers J."/>
            <person name="Rivas-Marin E."/>
            <person name="Kohn T."/>
            <person name="Peeters S.H."/>
            <person name="Heuer A."/>
            <person name="Rast P."/>
            <person name="Oberbeckmann S."/>
            <person name="Bunk B."/>
            <person name="Jeske O."/>
            <person name="Meyerdierks A."/>
            <person name="Storesund J.E."/>
            <person name="Kallscheuer N."/>
            <person name="Luecker S."/>
            <person name="Lage O.M."/>
            <person name="Pohl T."/>
            <person name="Merkel B.J."/>
            <person name="Hornburger P."/>
            <person name="Mueller R.-W."/>
            <person name="Bruemmer F."/>
            <person name="Labrenz M."/>
            <person name="Spormann A.M."/>
            <person name="Op den Camp H."/>
            <person name="Overmann J."/>
            <person name="Amann R."/>
            <person name="Jetten M.S.M."/>
            <person name="Mascher T."/>
            <person name="Medema M.H."/>
            <person name="Devos D.P."/>
            <person name="Kaster A.-K."/>
            <person name="Ovreas L."/>
            <person name="Rohde M."/>
            <person name="Galperin M.Y."/>
            <person name="Jogler C."/>
        </authorList>
    </citation>
    <scope>NUCLEOTIDE SEQUENCE [LARGE SCALE GENOMIC DNA]</scope>
    <source>
        <strain evidence="11 12">ElP</strain>
    </source>
</reference>